<accession>A7VYI0</accession>
<dbReference type="AlphaFoldDB" id="A7VYI0"/>
<dbReference type="Proteomes" id="UP000003490">
    <property type="component" value="Unassembled WGS sequence"/>
</dbReference>
<dbReference type="HOGENOM" id="CLU_3231801_0_0_9"/>
<organism evidence="1 2">
    <name type="scientific">[Clostridium] leptum DSM 753</name>
    <dbReference type="NCBI Taxonomy" id="428125"/>
    <lineage>
        <taxon>Bacteria</taxon>
        <taxon>Bacillati</taxon>
        <taxon>Bacillota</taxon>
        <taxon>Clostridia</taxon>
        <taxon>Eubacteriales</taxon>
        <taxon>Oscillospiraceae</taxon>
        <taxon>Oscillospiraceae incertae sedis</taxon>
    </lineage>
</organism>
<evidence type="ECO:0000313" key="2">
    <source>
        <dbReference type="Proteomes" id="UP000003490"/>
    </source>
</evidence>
<comment type="caution">
    <text evidence="1">The sequence shown here is derived from an EMBL/GenBank/DDBJ whole genome shotgun (WGS) entry which is preliminary data.</text>
</comment>
<evidence type="ECO:0000313" key="1">
    <source>
        <dbReference type="EMBL" id="EDO59608.1"/>
    </source>
</evidence>
<protein>
    <submittedName>
        <fullName evidence="1">Uncharacterized protein</fullName>
    </submittedName>
</protein>
<sequence>MALSENMEKCKKNKKIFSFRKLRNFRATMGCWKAKGGKDGGVK</sequence>
<name>A7VYI0_9FIRM</name>
<gene>
    <name evidence="1" type="ORF">CLOLEP_03658</name>
</gene>
<proteinExistence type="predicted"/>
<reference evidence="1 2" key="2">
    <citation type="submission" date="2007-08" db="EMBL/GenBank/DDBJ databases">
        <authorList>
            <person name="Fulton L."/>
            <person name="Clifton S."/>
            <person name="Fulton B."/>
            <person name="Xu J."/>
            <person name="Minx P."/>
            <person name="Pepin K.H."/>
            <person name="Johnson M."/>
            <person name="Thiruvilangam P."/>
            <person name="Bhonagiri V."/>
            <person name="Nash W.E."/>
            <person name="Wang C."/>
            <person name="Mardis E.R."/>
            <person name="Wilson R.K."/>
        </authorList>
    </citation>
    <scope>NUCLEOTIDE SEQUENCE [LARGE SCALE GENOMIC DNA]</scope>
    <source>
        <strain evidence="1 2">DSM 753</strain>
    </source>
</reference>
<reference evidence="1 2" key="1">
    <citation type="submission" date="2007-08" db="EMBL/GenBank/DDBJ databases">
        <title>Draft genome sequence of Clostridium leptum (DSM 753).</title>
        <authorList>
            <person name="Sudarsanam P."/>
            <person name="Ley R."/>
            <person name="Guruge J."/>
            <person name="Turnbaugh P.J."/>
            <person name="Mahowald M."/>
            <person name="Liep D."/>
            <person name="Gordon J."/>
        </authorList>
    </citation>
    <scope>NUCLEOTIDE SEQUENCE [LARGE SCALE GENOMIC DNA]</scope>
    <source>
        <strain evidence="1 2">DSM 753</strain>
    </source>
</reference>
<dbReference type="EMBL" id="ABCB02000021">
    <property type="protein sequence ID" value="EDO59608.1"/>
    <property type="molecule type" value="Genomic_DNA"/>
</dbReference>